<dbReference type="EMBL" id="RSFW01000006">
    <property type="protein sequence ID" value="RSD28688.1"/>
    <property type="molecule type" value="Genomic_DNA"/>
</dbReference>
<comment type="caution">
    <text evidence="1">The sequence shown here is derived from an EMBL/GenBank/DDBJ whole genome shotgun (WGS) entry which is preliminary data.</text>
</comment>
<organism evidence="1 2">
    <name type="scientific">Mesobacillus subterraneus</name>
    <dbReference type="NCBI Taxonomy" id="285983"/>
    <lineage>
        <taxon>Bacteria</taxon>
        <taxon>Bacillati</taxon>
        <taxon>Bacillota</taxon>
        <taxon>Bacilli</taxon>
        <taxon>Bacillales</taxon>
        <taxon>Bacillaceae</taxon>
        <taxon>Mesobacillus</taxon>
    </lineage>
</organism>
<dbReference type="RefSeq" id="WP_125478650.1">
    <property type="nucleotide sequence ID" value="NZ_RSFW01000006.1"/>
</dbReference>
<dbReference type="Proteomes" id="UP000279911">
    <property type="component" value="Unassembled WGS sequence"/>
</dbReference>
<dbReference type="AlphaFoldDB" id="A0A3R9FKR0"/>
<protein>
    <submittedName>
        <fullName evidence="1">Uncharacterized protein</fullName>
    </submittedName>
</protein>
<gene>
    <name evidence="1" type="ORF">EJA10_03685</name>
</gene>
<dbReference type="OrthoDB" id="2941085at2"/>
<proteinExistence type="predicted"/>
<name>A0A3R9FKR0_9BACI</name>
<evidence type="ECO:0000313" key="1">
    <source>
        <dbReference type="EMBL" id="RSD28688.1"/>
    </source>
</evidence>
<sequence>MLSLAEQLNIKLTVTNFEPYWKFNDSFQVELSGTELSEEQMGEFLGSIASKWDRFTDSFLASETLDGCTIFLKNFDVIEVFDEQT</sequence>
<evidence type="ECO:0000313" key="2">
    <source>
        <dbReference type="Proteomes" id="UP000279911"/>
    </source>
</evidence>
<reference evidence="2" key="1">
    <citation type="submission" date="2018-12" db="EMBL/GenBank/DDBJ databases">
        <title>Bacillus chawlae sp. nov., Bacillus glennii sp. nov., and Bacillus saganii sp. nov. Isolated from the Vehicle Assembly Building at Kennedy Space Center where the Viking Spacecraft were Assembled.</title>
        <authorList>
            <person name="Seuylemezian A."/>
            <person name="Vaishampayan P."/>
        </authorList>
    </citation>
    <scope>NUCLEOTIDE SEQUENCE [LARGE SCALE GENOMIC DNA]</scope>
    <source>
        <strain evidence="2">DSM 13966</strain>
    </source>
</reference>
<accession>A0A3R9FKR0</accession>